<proteinExistence type="predicted"/>
<reference evidence="1 2" key="1">
    <citation type="journal article" date="2018" name="Front. Plant Sci.">
        <title>Red Clover (Trifolium pratense) and Zigzag Clover (T. medium) - A Picture of Genomic Similarities and Differences.</title>
        <authorList>
            <person name="Dluhosova J."/>
            <person name="Istvanek J."/>
            <person name="Nedelnik J."/>
            <person name="Repkova J."/>
        </authorList>
    </citation>
    <scope>NUCLEOTIDE SEQUENCE [LARGE SCALE GENOMIC DNA]</scope>
    <source>
        <strain evidence="2">cv. 10/8</strain>
        <tissue evidence="1">Leaf</tissue>
    </source>
</reference>
<evidence type="ECO:0000313" key="1">
    <source>
        <dbReference type="EMBL" id="MCI94900.1"/>
    </source>
</evidence>
<name>A0A392W883_9FABA</name>
<feature type="non-terminal residue" evidence="1">
    <location>
        <position position="14"/>
    </location>
</feature>
<comment type="caution">
    <text evidence="1">The sequence shown here is derived from an EMBL/GenBank/DDBJ whole genome shotgun (WGS) entry which is preliminary data.</text>
</comment>
<dbReference type="EMBL" id="LXQA011369627">
    <property type="protein sequence ID" value="MCI94900.1"/>
    <property type="molecule type" value="Genomic_DNA"/>
</dbReference>
<protein>
    <submittedName>
        <fullName evidence="1">Uncharacterized protein</fullName>
    </submittedName>
</protein>
<evidence type="ECO:0000313" key="2">
    <source>
        <dbReference type="Proteomes" id="UP000265520"/>
    </source>
</evidence>
<dbReference type="Proteomes" id="UP000265520">
    <property type="component" value="Unassembled WGS sequence"/>
</dbReference>
<accession>A0A392W883</accession>
<keyword evidence="2" id="KW-1185">Reference proteome</keyword>
<organism evidence="1 2">
    <name type="scientific">Trifolium medium</name>
    <dbReference type="NCBI Taxonomy" id="97028"/>
    <lineage>
        <taxon>Eukaryota</taxon>
        <taxon>Viridiplantae</taxon>
        <taxon>Streptophyta</taxon>
        <taxon>Embryophyta</taxon>
        <taxon>Tracheophyta</taxon>
        <taxon>Spermatophyta</taxon>
        <taxon>Magnoliopsida</taxon>
        <taxon>eudicotyledons</taxon>
        <taxon>Gunneridae</taxon>
        <taxon>Pentapetalae</taxon>
        <taxon>rosids</taxon>
        <taxon>fabids</taxon>
        <taxon>Fabales</taxon>
        <taxon>Fabaceae</taxon>
        <taxon>Papilionoideae</taxon>
        <taxon>50 kb inversion clade</taxon>
        <taxon>NPAAA clade</taxon>
        <taxon>Hologalegina</taxon>
        <taxon>IRL clade</taxon>
        <taxon>Trifolieae</taxon>
        <taxon>Trifolium</taxon>
    </lineage>
</organism>
<sequence length="14" mass="1705">MGKKMWKNVRNLSL</sequence>